<dbReference type="AlphaFoldDB" id="A0A1S3D8P1"/>
<evidence type="ECO:0000313" key="10">
    <source>
        <dbReference type="RefSeq" id="XP_008476618.1"/>
    </source>
</evidence>
<comment type="similarity">
    <text evidence="1">Belongs to the peptidase C1 family.</text>
</comment>
<dbReference type="OMA" id="EYRVFEM"/>
<evidence type="ECO:0000256" key="6">
    <source>
        <dbReference type="ARBA" id="ARBA00023145"/>
    </source>
</evidence>
<evidence type="ECO:0000256" key="5">
    <source>
        <dbReference type="ARBA" id="ARBA00022807"/>
    </source>
</evidence>
<dbReference type="InterPro" id="IPR000668">
    <property type="entry name" value="Peptidase_C1A_C"/>
</dbReference>
<evidence type="ECO:0000256" key="7">
    <source>
        <dbReference type="ARBA" id="ARBA00023157"/>
    </source>
</evidence>
<evidence type="ECO:0000256" key="2">
    <source>
        <dbReference type="ARBA" id="ARBA00022670"/>
    </source>
</evidence>
<dbReference type="KEGG" id="dci:103513554"/>
<keyword evidence="9" id="KW-1185">Reference proteome</keyword>
<dbReference type="Proteomes" id="UP000079169">
    <property type="component" value="Unplaced"/>
</dbReference>
<evidence type="ECO:0000256" key="1">
    <source>
        <dbReference type="ARBA" id="ARBA00008455"/>
    </source>
</evidence>
<dbReference type="FunFam" id="3.90.70.10:FF:000031">
    <property type="entry name" value="Cathepsin B"/>
    <property type="match status" value="1"/>
</dbReference>
<sequence>MFNMIFKVPLYHYVPAYKGSSTCNVALFLSSLLLISNLFYRYLGVTNGDSTDIDWIPDTDDFINYINSVQSFWVAEKNALSKLTLSELEMRMGVHPDSKLPQNRLPLLVQLSDPLEELPEGFDARINWPYCPTIQEIRDQGSCGSGWALGAVEAMSDRVCIASRGKRHVRLSSDDLVSCCKDCGNGCQGGFHGKAWKYWVTTGIVSGGTYASKQGCRPYEIPCERYMNGSHSSCQDNEPNTPECIRKCQPGYDVSYEDDLNFGRIAYSLPANEETIMREIFRHGPVEGSMTIYADMILYKTGIYKHVAGGPLGEHAIRIIGWGQEPLGEGTSSVVKYWLVANSFNTNWGENGLFRIVRGQNECGIEADITAGLPKIGLEIDSNEINLGKMMTLPLTNRE</sequence>
<dbReference type="GeneID" id="103513554"/>
<dbReference type="PRINTS" id="PR00705">
    <property type="entry name" value="PAPAIN"/>
</dbReference>
<proteinExistence type="inferred from homology"/>
<keyword evidence="5" id="KW-0788">Thiol protease</keyword>
<dbReference type="GO" id="GO:0008234">
    <property type="term" value="F:cysteine-type peptidase activity"/>
    <property type="evidence" value="ECO:0007669"/>
    <property type="project" value="UniProtKB-KW"/>
</dbReference>
<dbReference type="SUPFAM" id="SSF54001">
    <property type="entry name" value="Cysteine proteinases"/>
    <property type="match status" value="1"/>
</dbReference>
<evidence type="ECO:0000259" key="8">
    <source>
        <dbReference type="SMART" id="SM00645"/>
    </source>
</evidence>
<dbReference type="Pfam" id="PF00112">
    <property type="entry name" value="Peptidase_C1"/>
    <property type="match status" value="1"/>
</dbReference>
<dbReference type="Gene3D" id="3.90.70.10">
    <property type="entry name" value="Cysteine proteinases"/>
    <property type="match status" value="1"/>
</dbReference>
<keyword evidence="7" id="KW-1015">Disulfide bond</keyword>
<accession>A0A1S3D8P1</accession>
<evidence type="ECO:0000256" key="4">
    <source>
        <dbReference type="ARBA" id="ARBA00022801"/>
    </source>
</evidence>
<keyword evidence="4" id="KW-0378">Hydrolase</keyword>
<organism evidence="9 10">
    <name type="scientific">Diaphorina citri</name>
    <name type="common">Asian citrus psyllid</name>
    <dbReference type="NCBI Taxonomy" id="121845"/>
    <lineage>
        <taxon>Eukaryota</taxon>
        <taxon>Metazoa</taxon>
        <taxon>Ecdysozoa</taxon>
        <taxon>Arthropoda</taxon>
        <taxon>Hexapoda</taxon>
        <taxon>Insecta</taxon>
        <taxon>Pterygota</taxon>
        <taxon>Neoptera</taxon>
        <taxon>Paraneoptera</taxon>
        <taxon>Hemiptera</taxon>
        <taxon>Sternorrhyncha</taxon>
        <taxon>Psylloidea</taxon>
        <taxon>Psyllidae</taxon>
        <taxon>Diaphorininae</taxon>
        <taxon>Diaphorina</taxon>
    </lineage>
</organism>
<reference evidence="10" key="1">
    <citation type="submission" date="2025-08" db="UniProtKB">
        <authorList>
            <consortium name="RefSeq"/>
        </authorList>
    </citation>
    <scope>IDENTIFICATION</scope>
</reference>
<keyword evidence="6" id="KW-0865">Zymogen</keyword>
<feature type="domain" description="Peptidase C1A papain C-terminal" evidence="8">
    <location>
        <begin position="118"/>
        <end position="373"/>
    </location>
</feature>
<keyword evidence="2" id="KW-0645">Protease</keyword>
<dbReference type="CDD" id="cd02620">
    <property type="entry name" value="Peptidase_C1A_CathepsinB"/>
    <property type="match status" value="1"/>
</dbReference>
<evidence type="ECO:0000313" key="9">
    <source>
        <dbReference type="Proteomes" id="UP000079169"/>
    </source>
</evidence>
<evidence type="ECO:0000256" key="3">
    <source>
        <dbReference type="ARBA" id="ARBA00022729"/>
    </source>
</evidence>
<dbReference type="RefSeq" id="XP_008476618.1">
    <property type="nucleotide sequence ID" value="XM_008478396.2"/>
</dbReference>
<dbReference type="GO" id="GO:0006508">
    <property type="term" value="P:proteolysis"/>
    <property type="evidence" value="ECO:0007669"/>
    <property type="project" value="UniProtKB-KW"/>
</dbReference>
<name>A0A1S3D8P1_DIACI</name>
<dbReference type="PANTHER" id="PTHR12411">
    <property type="entry name" value="CYSTEINE PROTEASE FAMILY C1-RELATED"/>
    <property type="match status" value="1"/>
</dbReference>
<dbReference type="SMART" id="SM00645">
    <property type="entry name" value="Pept_C1"/>
    <property type="match status" value="1"/>
</dbReference>
<dbReference type="InterPro" id="IPR013128">
    <property type="entry name" value="Peptidase_C1A"/>
</dbReference>
<gene>
    <name evidence="10" type="primary">LOC103513554</name>
</gene>
<protein>
    <submittedName>
        <fullName evidence="10">Cathepsin B-like isoform X1</fullName>
    </submittedName>
</protein>
<keyword evidence="3" id="KW-0732">Signal</keyword>
<dbReference type="InterPro" id="IPR038765">
    <property type="entry name" value="Papain-like_cys_pep_sf"/>
</dbReference>